<reference evidence="1" key="1">
    <citation type="journal article" date="2022" name="bioRxiv">
        <title>Sequencing and chromosome-scale assembly of the giantPleurodeles waltlgenome.</title>
        <authorList>
            <person name="Brown T."/>
            <person name="Elewa A."/>
            <person name="Iarovenko S."/>
            <person name="Subramanian E."/>
            <person name="Araus A.J."/>
            <person name="Petzold A."/>
            <person name="Susuki M."/>
            <person name="Suzuki K.-i.T."/>
            <person name="Hayashi T."/>
            <person name="Toyoda A."/>
            <person name="Oliveira C."/>
            <person name="Osipova E."/>
            <person name="Leigh N.D."/>
            <person name="Simon A."/>
            <person name="Yun M.H."/>
        </authorList>
    </citation>
    <scope>NUCLEOTIDE SEQUENCE</scope>
    <source>
        <strain evidence="1">20211129_DDA</strain>
        <tissue evidence="1">Liver</tissue>
    </source>
</reference>
<keyword evidence="2" id="KW-1185">Reference proteome</keyword>
<accession>A0AAV7TUC4</accession>
<name>A0AAV7TUC4_PLEWA</name>
<evidence type="ECO:0000313" key="1">
    <source>
        <dbReference type="EMBL" id="KAJ1179820.1"/>
    </source>
</evidence>
<proteinExistence type="predicted"/>
<dbReference type="EMBL" id="JANPWB010000006">
    <property type="protein sequence ID" value="KAJ1179820.1"/>
    <property type="molecule type" value="Genomic_DNA"/>
</dbReference>
<organism evidence="1 2">
    <name type="scientific">Pleurodeles waltl</name>
    <name type="common">Iberian ribbed newt</name>
    <dbReference type="NCBI Taxonomy" id="8319"/>
    <lineage>
        <taxon>Eukaryota</taxon>
        <taxon>Metazoa</taxon>
        <taxon>Chordata</taxon>
        <taxon>Craniata</taxon>
        <taxon>Vertebrata</taxon>
        <taxon>Euteleostomi</taxon>
        <taxon>Amphibia</taxon>
        <taxon>Batrachia</taxon>
        <taxon>Caudata</taxon>
        <taxon>Salamandroidea</taxon>
        <taxon>Salamandridae</taxon>
        <taxon>Pleurodelinae</taxon>
        <taxon>Pleurodeles</taxon>
    </lineage>
</organism>
<evidence type="ECO:0000313" key="2">
    <source>
        <dbReference type="Proteomes" id="UP001066276"/>
    </source>
</evidence>
<protein>
    <submittedName>
        <fullName evidence="1">Uncharacterized protein</fullName>
    </submittedName>
</protein>
<dbReference type="AlphaFoldDB" id="A0AAV7TUC4"/>
<comment type="caution">
    <text evidence="1">The sequence shown here is derived from an EMBL/GenBank/DDBJ whole genome shotgun (WGS) entry which is preliminary data.</text>
</comment>
<sequence>MRGNVTKETRAGDKANPLHLKTACKSEPLEDSARASKIFLSFYIFGGECCSSCGDVLLPGSPTLRGLPAR</sequence>
<gene>
    <name evidence="1" type="ORF">NDU88_005053</name>
</gene>
<dbReference type="Proteomes" id="UP001066276">
    <property type="component" value="Chromosome 3_2"/>
</dbReference>